<dbReference type="EMBL" id="CAFBQW010000020">
    <property type="protein sequence ID" value="CAB5062235.1"/>
    <property type="molecule type" value="Genomic_DNA"/>
</dbReference>
<protein>
    <submittedName>
        <fullName evidence="1">Unannotated protein</fullName>
    </submittedName>
</protein>
<organism evidence="1">
    <name type="scientific">freshwater metagenome</name>
    <dbReference type="NCBI Taxonomy" id="449393"/>
    <lineage>
        <taxon>unclassified sequences</taxon>
        <taxon>metagenomes</taxon>
        <taxon>ecological metagenomes</taxon>
    </lineage>
</organism>
<accession>A0A6J7U8N4</accession>
<reference evidence="1" key="1">
    <citation type="submission" date="2020-05" db="EMBL/GenBank/DDBJ databases">
        <authorList>
            <person name="Chiriac C."/>
            <person name="Salcher M."/>
            <person name="Ghai R."/>
            <person name="Kavagutti S V."/>
        </authorList>
    </citation>
    <scope>NUCLEOTIDE SEQUENCE</scope>
</reference>
<evidence type="ECO:0000313" key="1">
    <source>
        <dbReference type="EMBL" id="CAB5062235.1"/>
    </source>
</evidence>
<proteinExistence type="predicted"/>
<dbReference type="AlphaFoldDB" id="A0A6J7U8N4"/>
<sequence length="126" mass="14274">MGKQRHLRSDDDLDDDDVVVVRGGDLDPEALRLDAERYHAIYGDYGLSVFAARDVAVDELAQQAPLVRFEVLTLVRVGVLRSAGFRLEPTGRNPRHFTLAFDDLAAGIAELRRCEHRSWVNLYHED</sequence>
<name>A0A6J7U8N4_9ZZZZ</name>
<gene>
    <name evidence="1" type="ORF">UFOPK4354_00306</name>
</gene>